<name>U7R5Z7_PHOTE</name>
<evidence type="ECO:0000313" key="2">
    <source>
        <dbReference type="Proteomes" id="UP000017133"/>
    </source>
</evidence>
<gene>
    <name evidence="1" type="ORF">O185_03910</name>
</gene>
<proteinExistence type="predicted"/>
<protein>
    <submittedName>
        <fullName evidence="1">Uncharacterized protein</fullName>
    </submittedName>
</protein>
<comment type="caution">
    <text evidence="1">The sequence shown here is derived from an EMBL/GenBank/DDBJ whole genome shotgun (WGS) entry which is preliminary data.</text>
</comment>
<dbReference type="RefSeq" id="WP_023043812.1">
    <property type="nucleotide sequence ID" value="NZ_AXDT01000031.1"/>
</dbReference>
<dbReference type="Proteomes" id="UP000017133">
    <property type="component" value="Unassembled WGS sequence"/>
</dbReference>
<evidence type="ECO:0000313" key="1">
    <source>
        <dbReference type="EMBL" id="ERT14361.1"/>
    </source>
</evidence>
<accession>U7R5Z7</accession>
<dbReference type="PATRIC" id="fig|1389415.4.peg.765"/>
<dbReference type="AlphaFoldDB" id="U7R5Z7"/>
<keyword evidence="2" id="KW-1185">Reference proteome</keyword>
<reference evidence="1 2" key="1">
    <citation type="submission" date="2013-10" db="EMBL/GenBank/DDBJ databases">
        <title>Whole Genome Shotgun Sequence of Photorhabdus temperata J3.</title>
        <authorList>
            <person name="Park G.-S."/>
            <person name="Hong S.-J."/>
            <person name="Shin J.-H."/>
        </authorList>
    </citation>
    <scope>NUCLEOTIDE SEQUENCE [LARGE SCALE GENOMIC DNA]</scope>
    <source>
        <strain evidence="1 2">J3</strain>
    </source>
</reference>
<dbReference type="EMBL" id="AXDT01000031">
    <property type="protein sequence ID" value="ERT14361.1"/>
    <property type="molecule type" value="Genomic_DNA"/>
</dbReference>
<organism evidence="1 2">
    <name type="scientific">Photorhabdus temperata J3</name>
    <dbReference type="NCBI Taxonomy" id="1389415"/>
    <lineage>
        <taxon>Bacteria</taxon>
        <taxon>Pseudomonadati</taxon>
        <taxon>Pseudomonadota</taxon>
        <taxon>Gammaproteobacteria</taxon>
        <taxon>Enterobacterales</taxon>
        <taxon>Morganellaceae</taxon>
        <taxon>Photorhabdus</taxon>
    </lineage>
</organism>
<sequence length="62" mass="6994">MANSLNWPRYQRRRIPDQEYGRTAYYGGAESEALMNYGVDISIRVSMGKKERGGAIIALSQP</sequence>